<dbReference type="Proteomes" id="UP000271889">
    <property type="component" value="Unassembled WGS sequence"/>
</dbReference>
<organism evidence="2 3">
    <name type="scientific">Cylicostephanus goldi</name>
    <name type="common">Nematode worm</name>
    <dbReference type="NCBI Taxonomy" id="71465"/>
    <lineage>
        <taxon>Eukaryota</taxon>
        <taxon>Metazoa</taxon>
        <taxon>Ecdysozoa</taxon>
        <taxon>Nematoda</taxon>
        <taxon>Chromadorea</taxon>
        <taxon>Rhabditida</taxon>
        <taxon>Rhabditina</taxon>
        <taxon>Rhabditomorpha</taxon>
        <taxon>Strongyloidea</taxon>
        <taxon>Strongylidae</taxon>
        <taxon>Cylicostephanus</taxon>
    </lineage>
</organism>
<keyword evidence="3" id="KW-1185">Reference proteome</keyword>
<protein>
    <submittedName>
        <fullName evidence="2">Uncharacterized protein</fullName>
    </submittedName>
</protein>
<name>A0A3P6TBV1_CYLGO</name>
<feature type="region of interest" description="Disordered" evidence="1">
    <location>
        <begin position="1"/>
        <end position="102"/>
    </location>
</feature>
<dbReference type="EMBL" id="UYRV01025875">
    <property type="protein sequence ID" value="VDK78285.1"/>
    <property type="molecule type" value="Genomic_DNA"/>
</dbReference>
<reference evidence="2 3" key="1">
    <citation type="submission" date="2018-11" db="EMBL/GenBank/DDBJ databases">
        <authorList>
            <consortium name="Pathogen Informatics"/>
        </authorList>
    </citation>
    <scope>NUCLEOTIDE SEQUENCE [LARGE SCALE GENOMIC DNA]</scope>
</reference>
<feature type="compositionally biased region" description="Basic residues" evidence="1">
    <location>
        <begin position="82"/>
        <end position="102"/>
    </location>
</feature>
<proteinExistence type="predicted"/>
<dbReference type="AlphaFoldDB" id="A0A3P6TBV1"/>
<feature type="compositionally biased region" description="Basic and acidic residues" evidence="1">
    <location>
        <begin position="63"/>
        <end position="80"/>
    </location>
</feature>
<gene>
    <name evidence="2" type="ORF">CGOC_LOCUS7436</name>
</gene>
<feature type="compositionally biased region" description="Low complexity" evidence="1">
    <location>
        <begin position="1"/>
        <end position="16"/>
    </location>
</feature>
<evidence type="ECO:0000313" key="3">
    <source>
        <dbReference type="Proteomes" id="UP000271889"/>
    </source>
</evidence>
<evidence type="ECO:0000256" key="1">
    <source>
        <dbReference type="SAM" id="MobiDB-lite"/>
    </source>
</evidence>
<sequence>MAVTGAVAAAARNGGETTDRRRGRGQLGRRADCRDPTGTRTGENVGGVDNELVEEGLQLGGDAPKEEQNKNELREEDPLARRAPKRRQCNGSRRGRNNRARP</sequence>
<evidence type="ECO:0000313" key="2">
    <source>
        <dbReference type="EMBL" id="VDK78285.1"/>
    </source>
</evidence>
<accession>A0A3P6TBV1</accession>